<sequence length="378" mass="43063">MKITEASYKKLSAQILSTSLQQENWPLVLQNLSQMAGGARTFLFSHDLFENHALCEHWIGCSDDFVQSWKDYYSSINPWANGAKDVPVGAAFHATQYCPEDQLLQTEFYNDWVKPQENIKHGSAVVAFKDKRVMWLFGGLIRSRDSDKNSEPFHRLLNLLAAQVEHAITVKKKLNELSFERDVFAQNNLRSNAPIIVIRENRKIIHANAAAETLLSNADYLSFDDKGRLELPASSAMRSLEKAIHMIKEHNTHSFTIQNIRDPNQKLDFTLLKFQTSGFDTDAFDLNDIFEETSILLTISEQADEQTEIQNIKYQFGLTNAEASVTYSIYQGVTINEYAQSRSLSIHTVRNQVKAVLSKTGSRRQSDLIRLINKKLNV</sequence>
<comment type="caution">
    <text evidence="2">The sequence shown here is derived from an EMBL/GenBank/DDBJ whole genome shotgun (WGS) entry which is preliminary data.</text>
</comment>
<dbReference type="InterPro" id="IPR036388">
    <property type="entry name" value="WH-like_DNA-bd_sf"/>
</dbReference>
<accession>A0ABX2IV49</accession>
<dbReference type="SUPFAM" id="SSF46894">
    <property type="entry name" value="C-terminal effector domain of the bipartite response regulators"/>
    <property type="match status" value="1"/>
</dbReference>
<evidence type="ECO:0000259" key="1">
    <source>
        <dbReference type="SMART" id="SM00421"/>
    </source>
</evidence>
<evidence type="ECO:0000313" key="2">
    <source>
        <dbReference type="EMBL" id="NSX56778.1"/>
    </source>
</evidence>
<keyword evidence="3" id="KW-1185">Reference proteome</keyword>
<dbReference type="RefSeq" id="WP_174139929.1">
    <property type="nucleotide sequence ID" value="NZ_JABUFE010000018.1"/>
</dbReference>
<dbReference type="Proteomes" id="UP000777935">
    <property type="component" value="Unassembled WGS sequence"/>
</dbReference>
<organism evidence="2 3">
    <name type="scientific">Parasulfitobacter algicola</name>
    <dbReference type="NCBI Taxonomy" id="2614809"/>
    <lineage>
        <taxon>Bacteria</taxon>
        <taxon>Pseudomonadati</taxon>
        <taxon>Pseudomonadota</taxon>
        <taxon>Alphaproteobacteria</taxon>
        <taxon>Rhodobacterales</taxon>
        <taxon>Roseobacteraceae</taxon>
        <taxon>Parasulfitobacter</taxon>
    </lineage>
</organism>
<dbReference type="EMBL" id="JABUFE010000018">
    <property type="protein sequence ID" value="NSX56778.1"/>
    <property type="molecule type" value="Genomic_DNA"/>
</dbReference>
<gene>
    <name evidence="2" type="ORF">HRQ87_18500</name>
</gene>
<name>A0ABX2IV49_9RHOB</name>
<reference evidence="2 3" key="1">
    <citation type="submission" date="2020-06" db="EMBL/GenBank/DDBJ databases">
        <title>Sulfitobacter algicola sp. nov., isolated from green algae.</title>
        <authorList>
            <person name="Wang C."/>
        </authorList>
    </citation>
    <scope>NUCLEOTIDE SEQUENCE [LARGE SCALE GENOMIC DNA]</scope>
    <source>
        <strain evidence="2 3">1151</strain>
    </source>
</reference>
<feature type="domain" description="HTH luxR-type" evidence="1">
    <location>
        <begin position="315"/>
        <end position="372"/>
    </location>
</feature>
<dbReference type="SMART" id="SM00421">
    <property type="entry name" value="HTH_LUXR"/>
    <property type="match status" value="1"/>
</dbReference>
<dbReference type="InterPro" id="IPR000792">
    <property type="entry name" value="Tscrpt_reg_LuxR_C"/>
</dbReference>
<proteinExistence type="predicted"/>
<protein>
    <submittedName>
        <fullName evidence="2">Helix-turn-helix transcriptional regulator</fullName>
    </submittedName>
</protein>
<dbReference type="Gene3D" id="1.10.10.10">
    <property type="entry name" value="Winged helix-like DNA-binding domain superfamily/Winged helix DNA-binding domain"/>
    <property type="match status" value="1"/>
</dbReference>
<dbReference type="InterPro" id="IPR016032">
    <property type="entry name" value="Sig_transdc_resp-reg_C-effctor"/>
</dbReference>
<evidence type="ECO:0000313" key="3">
    <source>
        <dbReference type="Proteomes" id="UP000777935"/>
    </source>
</evidence>